<gene>
    <name evidence="1" type="ORF">F0L17_09460</name>
</gene>
<evidence type="ECO:0000313" key="2">
    <source>
        <dbReference type="Proteomes" id="UP000473014"/>
    </source>
</evidence>
<reference evidence="1 2" key="1">
    <citation type="submission" date="2019-11" db="EMBL/GenBank/DDBJ databases">
        <authorList>
            <person name="Yuan L."/>
        </authorList>
    </citation>
    <scope>NUCLEOTIDE SEQUENCE [LARGE SCALE GENOMIC DNA]</scope>
    <source>
        <strain evidence="1 2">TRM43335</strain>
    </source>
</reference>
<evidence type="ECO:0000313" key="1">
    <source>
        <dbReference type="EMBL" id="MTE19350.1"/>
    </source>
</evidence>
<dbReference type="AlphaFoldDB" id="A0A6G2BAR6"/>
<keyword evidence="2" id="KW-1185">Reference proteome</keyword>
<comment type="caution">
    <text evidence="1">The sequence shown here is derived from an EMBL/GenBank/DDBJ whole genome shotgun (WGS) entry which is preliminary data.</text>
</comment>
<dbReference type="EMBL" id="WIXO01000001">
    <property type="protein sequence ID" value="MTE19350.1"/>
    <property type="molecule type" value="Genomic_DNA"/>
</dbReference>
<organism evidence="1 2">
    <name type="scientific">Streptomyces taklimakanensis</name>
    <dbReference type="NCBI Taxonomy" id="2569853"/>
    <lineage>
        <taxon>Bacteria</taxon>
        <taxon>Bacillati</taxon>
        <taxon>Actinomycetota</taxon>
        <taxon>Actinomycetes</taxon>
        <taxon>Kitasatosporales</taxon>
        <taxon>Streptomycetaceae</taxon>
        <taxon>Streptomyces</taxon>
    </lineage>
</organism>
<protein>
    <submittedName>
        <fullName evidence="1">Uncharacterized protein</fullName>
    </submittedName>
</protein>
<accession>A0A6G2BAR6</accession>
<sequence length="139" mass="14984">MAGAETFDRLARRIATEYPAFDRPFAESIAGQTVAFLVASAHADEPPAPSKPVDLGWHEFITDTRAYIEFSDRIAGRYPHHVPEPLDEAEHGDAQAARARTVAAIEAAGFAVDAELWPDVADCSQCHAGCHNSPKTKAA</sequence>
<proteinExistence type="predicted"/>
<dbReference type="Proteomes" id="UP000473014">
    <property type="component" value="Unassembled WGS sequence"/>
</dbReference>
<name>A0A6G2BAR6_9ACTN</name>